<reference evidence="1 2" key="1">
    <citation type="journal article" date="2018" name="Nat. Biotechnol.">
        <title>A standardized bacterial taxonomy based on genome phylogeny substantially revises the tree of life.</title>
        <authorList>
            <person name="Parks D.H."/>
            <person name="Chuvochina M."/>
            <person name="Waite D.W."/>
            <person name="Rinke C."/>
            <person name="Skarshewski A."/>
            <person name="Chaumeil P.A."/>
            <person name="Hugenholtz P."/>
        </authorList>
    </citation>
    <scope>NUCLEOTIDE SEQUENCE [LARGE SCALE GENOMIC DNA]</scope>
    <source>
        <strain evidence="1">UBA9049</strain>
    </source>
</reference>
<dbReference type="AlphaFoldDB" id="A0A3B8WIS4"/>
<comment type="caution">
    <text evidence="1">The sequence shown here is derived from an EMBL/GenBank/DDBJ whole genome shotgun (WGS) entry which is preliminary data.</text>
</comment>
<feature type="non-terminal residue" evidence="1">
    <location>
        <position position="1"/>
    </location>
</feature>
<accession>A0A3B8WIS4</accession>
<gene>
    <name evidence="1" type="ORF">DCF82_11240</name>
</gene>
<name>A0A3B8WIS4_MARNT</name>
<dbReference type="Proteomes" id="UP000261325">
    <property type="component" value="Unassembled WGS sequence"/>
</dbReference>
<feature type="non-terminal residue" evidence="1">
    <location>
        <position position="60"/>
    </location>
</feature>
<evidence type="ECO:0000313" key="2">
    <source>
        <dbReference type="Proteomes" id="UP000261325"/>
    </source>
</evidence>
<proteinExistence type="predicted"/>
<organism evidence="1 2">
    <name type="scientific">Marinobacter nauticus</name>
    <name type="common">Marinobacter hydrocarbonoclasticus</name>
    <name type="synonym">Marinobacter aquaeolei</name>
    <dbReference type="NCBI Taxonomy" id="2743"/>
    <lineage>
        <taxon>Bacteria</taxon>
        <taxon>Pseudomonadati</taxon>
        <taxon>Pseudomonadota</taxon>
        <taxon>Gammaproteobacteria</taxon>
        <taxon>Pseudomonadales</taxon>
        <taxon>Marinobacteraceae</taxon>
        <taxon>Marinobacter</taxon>
    </lineage>
</organism>
<evidence type="ECO:0000313" key="1">
    <source>
        <dbReference type="EMBL" id="HAC28370.1"/>
    </source>
</evidence>
<sequence length="60" mass="6615">YDIYIDLLCMLARKVLERWPGEQLGGMMGQVNEMQAVIDALNSNAPDAAERVIEAGFGVM</sequence>
<dbReference type="EMBL" id="DLYI01000146">
    <property type="protein sequence ID" value="HAC28370.1"/>
    <property type="molecule type" value="Genomic_DNA"/>
</dbReference>
<protein>
    <submittedName>
        <fullName evidence="1">GntR family transcriptional regulator</fullName>
    </submittedName>
</protein>